<reference evidence="7 8" key="1">
    <citation type="submission" date="2015-09" db="EMBL/GenBank/DDBJ databases">
        <authorList>
            <consortium name="Pathogen Informatics"/>
        </authorList>
    </citation>
    <scope>NUCLEOTIDE SEQUENCE [LARGE SCALE GENOMIC DNA]</scope>
    <source>
        <strain evidence="7 8">2789STDY5608835</strain>
    </source>
</reference>
<feature type="transmembrane region" description="Helical" evidence="6">
    <location>
        <begin position="167"/>
        <end position="185"/>
    </location>
</feature>
<accession>A0A174AMB2</accession>
<evidence type="ECO:0000256" key="4">
    <source>
        <dbReference type="ARBA" id="ARBA00022989"/>
    </source>
</evidence>
<evidence type="ECO:0000256" key="3">
    <source>
        <dbReference type="ARBA" id="ARBA00022692"/>
    </source>
</evidence>
<evidence type="ECO:0000256" key="2">
    <source>
        <dbReference type="ARBA" id="ARBA00009773"/>
    </source>
</evidence>
<keyword evidence="4 6" id="KW-1133">Transmembrane helix</keyword>
<dbReference type="Pfam" id="PF01594">
    <property type="entry name" value="AI-2E_transport"/>
    <property type="match status" value="1"/>
</dbReference>
<feature type="transmembrane region" description="Helical" evidence="6">
    <location>
        <begin position="226"/>
        <end position="243"/>
    </location>
</feature>
<dbReference type="AlphaFoldDB" id="A0A174AMB2"/>
<feature type="transmembrane region" description="Helical" evidence="6">
    <location>
        <begin position="323"/>
        <end position="346"/>
    </location>
</feature>
<feature type="transmembrane region" description="Helical" evidence="6">
    <location>
        <begin position="283"/>
        <end position="303"/>
    </location>
</feature>
<dbReference type="EMBL" id="CYYR01000009">
    <property type="protein sequence ID" value="CUN89059.1"/>
    <property type="molecule type" value="Genomic_DNA"/>
</dbReference>
<feature type="transmembrane region" description="Helical" evidence="6">
    <location>
        <begin position="249"/>
        <end position="276"/>
    </location>
</feature>
<comment type="subcellular location">
    <subcellularLocation>
        <location evidence="1">Membrane</location>
        <topology evidence="1">Multi-pass membrane protein</topology>
    </subcellularLocation>
</comment>
<dbReference type="GO" id="GO:0055085">
    <property type="term" value="P:transmembrane transport"/>
    <property type="evidence" value="ECO:0007669"/>
    <property type="project" value="TreeGrafter"/>
</dbReference>
<dbReference type="GO" id="GO:0016020">
    <property type="term" value="C:membrane"/>
    <property type="evidence" value="ECO:0007669"/>
    <property type="project" value="UniProtKB-SubCell"/>
</dbReference>
<proteinExistence type="inferred from homology"/>
<dbReference type="Proteomes" id="UP000095395">
    <property type="component" value="Unassembled WGS sequence"/>
</dbReference>
<keyword evidence="3 6" id="KW-0812">Transmembrane</keyword>
<sequence length="380" mass="41819">MSNFRTKYLKIACNLLWAVFLLIFAFTLLPKLLIYFMPFVVGMIFAMIANPMVKFLEKRIKINRKYGSVIMIVLVIGLVVLACYGAGTILAKGIGAFMAYLPTMSANAGTEFSEAIDQLQQLLEKLPFTQNVDLSAIGTAIQDFLTNFVSSSDSATLGAIGEFAKSLPDMIVGIVVGLLAAYFFIADKDKLITGVEKHLSAGFLAKTERIYKQLVHAVGGYFKAQFKIMGVIYVILLIGLLILRVDFAWLIAFGIAFLDMLPVFGTGTVLCPWAVIKLFTGDYKMAVGMIVLYVVSLVVHQIVQPKLIGDSVGLDPFASLLFMFIGYRVGSVVGMILAIPIGMILINLYEAGAFDTLVWCVREVVNDFNNFRRVDTGKKE</sequence>
<evidence type="ECO:0000313" key="7">
    <source>
        <dbReference type="EMBL" id="CUN89059.1"/>
    </source>
</evidence>
<feature type="transmembrane region" description="Helical" evidence="6">
    <location>
        <begin position="35"/>
        <end position="56"/>
    </location>
</feature>
<protein>
    <submittedName>
        <fullName evidence="7">Pheromone autoinducer 2 transporter</fullName>
    </submittedName>
</protein>
<evidence type="ECO:0000256" key="5">
    <source>
        <dbReference type="ARBA" id="ARBA00023136"/>
    </source>
</evidence>
<evidence type="ECO:0000313" key="8">
    <source>
        <dbReference type="Proteomes" id="UP000095395"/>
    </source>
</evidence>
<dbReference type="NCBIfam" id="TIGR02872">
    <property type="entry name" value="spore_ytvI"/>
    <property type="match status" value="1"/>
</dbReference>
<keyword evidence="5 6" id="KW-0472">Membrane</keyword>
<evidence type="ECO:0000256" key="6">
    <source>
        <dbReference type="SAM" id="Phobius"/>
    </source>
</evidence>
<feature type="transmembrane region" description="Helical" evidence="6">
    <location>
        <begin position="68"/>
        <end position="91"/>
    </location>
</feature>
<gene>
    <name evidence="7" type="ORF">ERS852392_01626</name>
</gene>
<organism evidence="7 8">
    <name type="scientific">Roseburia inulinivorans</name>
    <dbReference type="NCBI Taxonomy" id="360807"/>
    <lineage>
        <taxon>Bacteria</taxon>
        <taxon>Bacillati</taxon>
        <taxon>Bacillota</taxon>
        <taxon>Clostridia</taxon>
        <taxon>Lachnospirales</taxon>
        <taxon>Lachnospiraceae</taxon>
        <taxon>Roseburia</taxon>
    </lineage>
</organism>
<dbReference type="InterPro" id="IPR002549">
    <property type="entry name" value="AI-2E-like"/>
</dbReference>
<dbReference type="RefSeq" id="WP_055301989.1">
    <property type="nucleotide sequence ID" value="NZ_CYYR01000009.1"/>
</dbReference>
<dbReference type="PANTHER" id="PTHR21716">
    <property type="entry name" value="TRANSMEMBRANE PROTEIN"/>
    <property type="match status" value="1"/>
</dbReference>
<name>A0A174AMB2_9FIRM</name>
<dbReference type="PANTHER" id="PTHR21716:SF68">
    <property type="entry name" value="TRANSPORT PROTEIN YTVI-RELATED"/>
    <property type="match status" value="1"/>
</dbReference>
<evidence type="ECO:0000256" key="1">
    <source>
        <dbReference type="ARBA" id="ARBA00004141"/>
    </source>
</evidence>
<comment type="similarity">
    <text evidence="2">Belongs to the autoinducer-2 exporter (AI-2E) (TC 2.A.86) family.</text>
</comment>
<dbReference type="InterPro" id="IPR014227">
    <property type="entry name" value="YtvI-like"/>
</dbReference>
<feature type="transmembrane region" description="Helical" evidence="6">
    <location>
        <begin position="12"/>
        <end position="29"/>
    </location>
</feature>